<dbReference type="Proteomes" id="UP000630718">
    <property type="component" value="Unassembled WGS sequence"/>
</dbReference>
<reference evidence="4" key="2">
    <citation type="submission" date="2020-09" db="EMBL/GenBank/DDBJ databases">
        <authorList>
            <person name="Sun Q."/>
            <person name="Ohkuma M."/>
        </authorList>
    </citation>
    <scope>NUCLEOTIDE SEQUENCE</scope>
    <source>
        <strain evidence="4">JCM 4477</strain>
    </source>
</reference>
<gene>
    <name evidence="4" type="ORF">GCM10018772_35080</name>
</gene>
<dbReference type="AlphaFoldDB" id="A0A919E2X2"/>
<dbReference type="Gene3D" id="3.40.50.720">
    <property type="entry name" value="NAD(P)-binding Rossmann-like Domain"/>
    <property type="match status" value="1"/>
</dbReference>
<dbReference type="Pfam" id="PF02719">
    <property type="entry name" value="Polysacc_synt_2"/>
    <property type="match status" value="1"/>
</dbReference>
<evidence type="ECO:0000313" key="5">
    <source>
        <dbReference type="Proteomes" id="UP000630718"/>
    </source>
</evidence>
<reference evidence="4" key="1">
    <citation type="journal article" date="2014" name="Int. J. Syst. Evol. Microbiol.">
        <title>Complete genome sequence of Corynebacterium casei LMG S-19264T (=DSM 44701T), isolated from a smear-ripened cheese.</title>
        <authorList>
            <consortium name="US DOE Joint Genome Institute (JGI-PGF)"/>
            <person name="Walter F."/>
            <person name="Albersmeier A."/>
            <person name="Kalinowski J."/>
            <person name="Ruckert C."/>
        </authorList>
    </citation>
    <scope>NUCLEOTIDE SEQUENCE</scope>
    <source>
        <strain evidence="4">JCM 4477</strain>
    </source>
</reference>
<evidence type="ECO:0000256" key="2">
    <source>
        <dbReference type="SAM" id="MobiDB-lite"/>
    </source>
</evidence>
<dbReference type="InterPro" id="IPR003869">
    <property type="entry name" value="Polysac_CapD-like"/>
</dbReference>
<sequence>MSDENSAGYGAHPPTGDPPALDIERILGRQRIRTGLESSAGFLRGRRVLVTGAGGYIGSELCRQLGRWGPESLLMLDRNETALHLAAGSVAAGPSSVRPAILLADIRDSRGLMRLFRRCRPDIVFHAAALKWVPILEEFPGEAVKTNVFGTRAVLDAALAADVAFLVNISTDKAVDPVGVLGYSKRIAEGLTAAAAIQAGRPYVSVRFGNVLGCQGSFLDVFARQIAAGMPVTVTHPGVTRYLMTVQEAVELVIQSAALGSVGHALVLDMGEQVRILDIARRAIAQTGAELPVHYIGLRPGEKLTESLVAASETPVRYVHPKIMEVPVPALKAGDGPDLDAWAEDDAVVAALRATCRAMEGGSMTPEPGRWPA</sequence>
<dbReference type="CDD" id="cd05237">
    <property type="entry name" value="UDP_invert_4-6DH_SDR_e"/>
    <property type="match status" value="1"/>
</dbReference>
<feature type="region of interest" description="Disordered" evidence="2">
    <location>
        <begin position="1"/>
        <end position="20"/>
    </location>
</feature>
<comment type="similarity">
    <text evidence="1">Belongs to the polysaccharide synthase family.</text>
</comment>
<dbReference type="PANTHER" id="PTHR43318">
    <property type="entry name" value="UDP-N-ACETYLGLUCOSAMINE 4,6-DEHYDRATASE"/>
    <property type="match status" value="1"/>
</dbReference>
<dbReference type="RefSeq" id="WP_190205228.1">
    <property type="nucleotide sequence ID" value="NZ_BNBI01000007.1"/>
</dbReference>
<evidence type="ECO:0000313" key="4">
    <source>
        <dbReference type="EMBL" id="GHF07100.1"/>
    </source>
</evidence>
<comment type="caution">
    <text evidence="4">The sequence shown here is derived from an EMBL/GenBank/DDBJ whole genome shotgun (WGS) entry which is preliminary data.</text>
</comment>
<evidence type="ECO:0000259" key="3">
    <source>
        <dbReference type="Pfam" id="PF02719"/>
    </source>
</evidence>
<accession>A0A919E2X2</accession>
<dbReference type="EMBL" id="BNBI01000007">
    <property type="protein sequence ID" value="GHF07100.1"/>
    <property type="molecule type" value="Genomic_DNA"/>
</dbReference>
<evidence type="ECO:0000256" key="1">
    <source>
        <dbReference type="ARBA" id="ARBA00007430"/>
    </source>
</evidence>
<dbReference type="InterPro" id="IPR036291">
    <property type="entry name" value="NAD(P)-bd_dom_sf"/>
</dbReference>
<dbReference type="SUPFAM" id="SSF51735">
    <property type="entry name" value="NAD(P)-binding Rossmann-fold domains"/>
    <property type="match status" value="1"/>
</dbReference>
<dbReference type="PANTHER" id="PTHR43318:SF1">
    <property type="entry name" value="POLYSACCHARIDE BIOSYNTHESIS PROTEIN EPSC-RELATED"/>
    <property type="match status" value="1"/>
</dbReference>
<protein>
    <recommendedName>
        <fullName evidence="3">Polysaccharide biosynthesis protein CapD-like domain-containing protein</fullName>
    </recommendedName>
</protein>
<feature type="domain" description="Polysaccharide biosynthesis protein CapD-like" evidence="3">
    <location>
        <begin position="48"/>
        <end position="326"/>
    </location>
</feature>
<organism evidence="4 5">
    <name type="scientific">Streptomyces fumanus</name>
    <dbReference type="NCBI Taxonomy" id="67302"/>
    <lineage>
        <taxon>Bacteria</taxon>
        <taxon>Bacillati</taxon>
        <taxon>Actinomycetota</taxon>
        <taxon>Actinomycetes</taxon>
        <taxon>Kitasatosporales</taxon>
        <taxon>Streptomycetaceae</taxon>
        <taxon>Streptomyces</taxon>
    </lineage>
</organism>
<keyword evidence="5" id="KW-1185">Reference proteome</keyword>
<name>A0A919E2X2_9ACTN</name>
<proteinExistence type="inferred from homology"/>
<dbReference type="InterPro" id="IPR051203">
    <property type="entry name" value="Polysaccharide_Synthase-Rel"/>
</dbReference>